<dbReference type="EMBL" id="LAZR01013161">
    <property type="protein sequence ID" value="KKM23262.1"/>
    <property type="molecule type" value="Genomic_DNA"/>
</dbReference>
<dbReference type="AlphaFoldDB" id="A0A0F9I6X2"/>
<name>A0A0F9I6X2_9ZZZZ</name>
<comment type="caution">
    <text evidence="1">The sequence shown here is derived from an EMBL/GenBank/DDBJ whole genome shotgun (WGS) entry which is preliminary data.</text>
</comment>
<accession>A0A0F9I6X2</accession>
<reference evidence="1" key="1">
    <citation type="journal article" date="2015" name="Nature">
        <title>Complex archaea that bridge the gap between prokaryotes and eukaryotes.</title>
        <authorList>
            <person name="Spang A."/>
            <person name="Saw J.H."/>
            <person name="Jorgensen S.L."/>
            <person name="Zaremba-Niedzwiedzka K."/>
            <person name="Martijn J."/>
            <person name="Lind A.E."/>
            <person name="van Eijk R."/>
            <person name="Schleper C."/>
            <person name="Guy L."/>
            <person name="Ettema T.J."/>
        </authorList>
    </citation>
    <scope>NUCLEOTIDE SEQUENCE</scope>
</reference>
<protein>
    <submittedName>
        <fullName evidence="1">Uncharacterized protein</fullName>
    </submittedName>
</protein>
<evidence type="ECO:0000313" key="1">
    <source>
        <dbReference type="EMBL" id="KKM23262.1"/>
    </source>
</evidence>
<proteinExistence type="predicted"/>
<sequence length="23" mass="2765">FLTYCKYVTIMMDIKEVGEFGYN</sequence>
<feature type="non-terminal residue" evidence="1">
    <location>
        <position position="1"/>
    </location>
</feature>
<organism evidence="1">
    <name type="scientific">marine sediment metagenome</name>
    <dbReference type="NCBI Taxonomy" id="412755"/>
    <lineage>
        <taxon>unclassified sequences</taxon>
        <taxon>metagenomes</taxon>
        <taxon>ecological metagenomes</taxon>
    </lineage>
</organism>
<gene>
    <name evidence="1" type="ORF">LCGC14_1616920</name>
</gene>